<evidence type="ECO:0000313" key="3">
    <source>
        <dbReference type="Proteomes" id="UP000030671"/>
    </source>
</evidence>
<dbReference type="PANTHER" id="PTHR14614">
    <property type="entry name" value="HEPATOCELLULAR CARCINOMA-ASSOCIATED ANTIGEN"/>
    <property type="match status" value="1"/>
</dbReference>
<gene>
    <name evidence="2" type="ORF">HETIRDRAFT_453767</name>
</gene>
<protein>
    <submittedName>
        <fullName evidence="2">Uncharacterized protein</fullName>
    </submittedName>
</protein>
<dbReference type="Proteomes" id="UP000030671">
    <property type="component" value="Unassembled WGS sequence"/>
</dbReference>
<dbReference type="InParanoid" id="W4K0U9"/>
<organism evidence="2 3">
    <name type="scientific">Heterobasidion irregulare (strain TC 32-1)</name>
    <dbReference type="NCBI Taxonomy" id="747525"/>
    <lineage>
        <taxon>Eukaryota</taxon>
        <taxon>Fungi</taxon>
        <taxon>Dikarya</taxon>
        <taxon>Basidiomycota</taxon>
        <taxon>Agaricomycotina</taxon>
        <taxon>Agaricomycetes</taxon>
        <taxon>Russulales</taxon>
        <taxon>Bondarzewiaceae</taxon>
        <taxon>Heterobasidion</taxon>
        <taxon>Heterobasidion annosum species complex</taxon>
    </lineage>
</organism>
<dbReference type="STRING" id="747525.W4K0U9"/>
<dbReference type="InterPro" id="IPR019410">
    <property type="entry name" value="Methyltransf_16"/>
</dbReference>
<dbReference type="GO" id="GO:0008757">
    <property type="term" value="F:S-adenosylmethionine-dependent methyltransferase activity"/>
    <property type="evidence" value="ECO:0007669"/>
    <property type="project" value="UniProtKB-ARBA"/>
</dbReference>
<dbReference type="InterPro" id="IPR029063">
    <property type="entry name" value="SAM-dependent_MTases_sf"/>
</dbReference>
<dbReference type="KEGG" id="hir:HETIRDRAFT_453767"/>
<accession>W4K0U9</accession>
<dbReference type="GO" id="GO:0005829">
    <property type="term" value="C:cytosol"/>
    <property type="evidence" value="ECO:0007669"/>
    <property type="project" value="TreeGrafter"/>
</dbReference>
<evidence type="ECO:0000313" key="2">
    <source>
        <dbReference type="EMBL" id="ETW79329.1"/>
    </source>
</evidence>
<dbReference type="HOGENOM" id="CLU_061628_0_0_1"/>
<feature type="region of interest" description="Disordered" evidence="1">
    <location>
        <begin position="81"/>
        <end position="102"/>
    </location>
</feature>
<dbReference type="SUPFAM" id="SSF53335">
    <property type="entry name" value="S-adenosyl-L-methionine-dependent methyltransferases"/>
    <property type="match status" value="1"/>
</dbReference>
<dbReference type="EMBL" id="KI925461">
    <property type="protein sequence ID" value="ETW79329.1"/>
    <property type="molecule type" value="Genomic_DNA"/>
</dbReference>
<dbReference type="Pfam" id="PF10294">
    <property type="entry name" value="Methyltransf_16"/>
    <property type="match status" value="1"/>
</dbReference>
<evidence type="ECO:0000256" key="1">
    <source>
        <dbReference type="SAM" id="MobiDB-lite"/>
    </source>
</evidence>
<reference evidence="2 3" key="1">
    <citation type="journal article" date="2012" name="New Phytol.">
        <title>Insight into trade-off between wood decay and parasitism from the genome of a fungal forest pathogen.</title>
        <authorList>
            <person name="Olson A."/>
            <person name="Aerts A."/>
            <person name="Asiegbu F."/>
            <person name="Belbahri L."/>
            <person name="Bouzid O."/>
            <person name="Broberg A."/>
            <person name="Canback B."/>
            <person name="Coutinho P.M."/>
            <person name="Cullen D."/>
            <person name="Dalman K."/>
            <person name="Deflorio G."/>
            <person name="van Diepen L.T."/>
            <person name="Dunand C."/>
            <person name="Duplessis S."/>
            <person name="Durling M."/>
            <person name="Gonthier P."/>
            <person name="Grimwood J."/>
            <person name="Fossdal C.G."/>
            <person name="Hansson D."/>
            <person name="Henrissat B."/>
            <person name="Hietala A."/>
            <person name="Himmelstrand K."/>
            <person name="Hoffmeister D."/>
            <person name="Hogberg N."/>
            <person name="James T.Y."/>
            <person name="Karlsson M."/>
            <person name="Kohler A."/>
            <person name="Kues U."/>
            <person name="Lee Y.H."/>
            <person name="Lin Y.C."/>
            <person name="Lind M."/>
            <person name="Lindquist E."/>
            <person name="Lombard V."/>
            <person name="Lucas S."/>
            <person name="Lunden K."/>
            <person name="Morin E."/>
            <person name="Murat C."/>
            <person name="Park J."/>
            <person name="Raffaello T."/>
            <person name="Rouze P."/>
            <person name="Salamov A."/>
            <person name="Schmutz J."/>
            <person name="Solheim H."/>
            <person name="Stahlberg J."/>
            <person name="Velez H."/>
            <person name="de Vries R.P."/>
            <person name="Wiebenga A."/>
            <person name="Woodward S."/>
            <person name="Yakovlev I."/>
            <person name="Garbelotto M."/>
            <person name="Martin F."/>
            <person name="Grigoriev I.V."/>
            <person name="Stenlid J."/>
        </authorList>
    </citation>
    <scope>NUCLEOTIDE SEQUENCE [LARGE SCALE GENOMIC DNA]</scope>
    <source>
        <strain evidence="2 3">TC 32-1</strain>
    </source>
</reference>
<dbReference type="Gene3D" id="3.40.50.150">
    <property type="entry name" value="Vaccinia Virus protein VP39"/>
    <property type="match status" value="1"/>
</dbReference>
<dbReference type="AlphaFoldDB" id="W4K0U9"/>
<name>W4K0U9_HETIT</name>
<dbReference type="RefSeq" id="XP_009549572.1">
    <property type="nucleotide sequence ID" value="XM_009551277.1"/>
</dbReference>
<keyword evidence="3" id="KW-1185">Reference proteome</keyword>
<dbReference type="eggNOG" id="KOG1018">
    <property type="taxonomic scope" value="Eukaryota"/>
</dbReference>
<dbReference type="PANTHER" id="PTHR14614:SF109">
    <property type="entry name" value="RIBOSOMAL LYSINE N-METHYLTRANSFERASE 5"/>
    <property type="match status" value="1"/>
</dbReference>
<proteinExistence type="predicted"/>
<sequence>MDQTSSSQRFSPRGLIQIPLYAVAVTDPDEEIFLLYTRLASVKPADGSSMEPFRGLGYVDSKTDTLSVRLEISPPLSDVAASPVAKKSSNGRSKKARGKPKKVEPKVLEIELFQDGTALRSRKGDTGSVLWRASVEFAQLFLLQYHFPDSCTLFNPESIMKAHIIELGAGTGLLSVVLGPLVRRYTSTDLPDLIPLIRKNISHIPAKPSSSLTPHTIRAEALDWTLPADRQLSSSVLSDPPDLILVVDCIYHPSLVTPLIDTLTSLAVPHHTSVIVVAELRAEDVMTAFIEGWVSRDGWRVWNVGGEQTDGIMGPRYGIWVGWRENHSFEE</sequence>
<dbReference type="GeneID" id="20676418"/>
<dbReference type="GO" id="GO:0032991">
    <property type="term" value="C:protein-containing complex"/>
    <property type="evidence" value="ECO:0007669"/>
    <property type="project" value="TreeGrafter"/>
</dbReference>
<dbReference type="OrthoDB" id="2529286at2759"/>